<comment type="caution">
    <text evidence="2">The sequence shown here is derived from an EMBL/GenBank/DDBJ whole genome shotgun (WGS) entry which is preliminary data.</text>
</comment>
<dbReference type="RefSeq" id="WP_186903441.1">
    <property type="nucleotide sequence ID" value="NZ_JACOGD010000004.1"/>
</dbReference>
<dbReference type="Proteomes" id="UP000654304">
    <property type="component" value="Unassembled WGS sequence"/>
</dbReference>
<protein>
    <submittedName>
        <fullName evidence="2">Uncharacterized protein</fullName>
    </submittedName>
</protein>
<feature type="transmembrane region" description="Helical" evidence="1">
    <location>
        <begin position="26"/>
        <end position="45"/>
    </location>
</feature>
<organism evidence="2 3">
    <name type="scientific">Undibacterium curvum</name>
    <dbReference type="NCBI Taxonomy" id="2762294"/>
    <lineage>
        <taxon>Bacteria</taxon>
        <taxon>Pseudomonadati</taxon>
        <taxon>Pseudomonadota</taxon>
        <taxon>Betaproteobacteria</taxon>
        <taxon>Burkholderiales</taxon>
        <taxon>Oxalobacteraceae</taxon>
        <taxon>Undibacterium</taxon>
    </lineage>
</organism>
<dbReference type="EMBL" id="JACOGD010000004">
    <property type="protein sequence ID" value="MBC3931701.1"/>
    <property type="molecule type" value="Genomic_DNA"/>
</dbReference>
<reference evidence="2 3" key="1">
    <citation type="submission" date="2020-08" db="EMBL/GenBank/DDBJ databases">
        <title>Novel species isolated from subtropical streams in China.</title>
        <authorList>
            <person name="Lu H."/>
        </authorList>
    </citation>
    <scope>NUCLEOTIDE SEQUENCE [LARGE SCALE GENOMIC DNA]</scope>
    <source>
        <strain evidence="2 3">CY22W</strain>
    </source>
</reference>
<gene>
    <name evidence="2" type="ORF">H8K43_08475</name>
</gene>
<accession>A0ABR7A4I0</accession>
<evidence type="ECO:0000313" key="3">
    <source>
        <dbReference type="Proteomes" id="UP000654304"/>
    </source>
</evidence>
<sequence length="106" mass="11109">MNRLVISIFIATIAGSVAVCLLPPPWLAPLSAVAAICAAIFAIIVRIKTKTQQPSANPVASALLSLANLPEQPLAKVRKGWALTMFLTSAAFLISLCLAVIVRANT</sequence>
<evidence type="ECO:0000256" key="1">
    <source>
        <dbReference type="SAM" id="Phobius"/>
    </source>
</evidence>
<keyword evidence="1" id="KW-1133">Transmembrane helix</keyword>
<evidence type="ECO:0000313" key="2">
    <source>
        <dbReference type="EMBL" id="MBC3931701.1"/>
    </source>
</evidence>
<keyword evidence="3" id="KW-1185">Reference proteome</keyword>
<feature type="transmembrane region" description="Helical" evidence="1">
    <location>
        <begin position="81"/>
        <end position="102"/>
    </location>
</feature>
<keyword evidence="1" id="KW-0812">Transmembrane</keyword>
<keyword evidence="1" id="KW-0472">Membrane</keyword>
<name>A0ABR7A4I0_9BURK</name>
<proteinExistence type="predicted"/>